<evidence type="ECO:0000256" key="3">
    <source>
        <dbReference type="ARBA" id="ARBA00022475"/>
    </source>
</evidence>
<accession>A0ABU8I8W0</accession>
<dbReference type="InterPro" id="IPR004776">
    <property type="entry name" value="Mem_transp_PIN-like"/>
</dbReference>
<comment type="caution">
    <text evidence="8">The sequence shown here is derived from an EMBL/GenBank/DDBJ whole genome shotgun (WGS) entry which is preliminary data.</text>
</comment>
<keyword evidence="6 7" id="KW-0472">Membrane</keyword>
<gene>
    <name evidence="8" type="ORF">VJ786_12065</name>
</gene>
<feature type="transmembrane region" description="Helical" evidence="7">
    <location>
        <begin position="91"/>
        <end position="115"/>
    </location>
</feature>
<feature type="transmembrane region" description="Helical" evidence="7">
    <location>
        <begin position="187"/>
        <end position="211"/>
    </location>
</feature>
<dbReference type="RefSeq" id="WP_167554249.1">
    <property type="nucleotide sequence ID" value="NZ_JAYLLN010000030.1"/>
</dbReference>
<feature type="transmembrane region" description="Helical" evidence="7">
    <location>
        <begin position="127"/>
        <end position="145"/>
    </location>
</feature>
<evidence type="ECO:0000313" key="9">
    <source>
        <dbReference type="Proteomes" id="UP001363035"/>
    </source>
</evidence>
<keyword evidence="5 7" id="KW-1133">Transmembrane helix</keyword>
<feature type="transmembrane region" description="Helical" evidence="7">
    <location>
        <begin position="57"/>
        <end position="79"/>
    </location>
</feature>
<name>A0ABU8I8W0_9SPHI</name>
<feature type="transmembrane region" description="Helical" evidence="7">
    <location>
        <begin position="279"/>
        <end position="298"/>
    </location>
</feature>
<evidence type="ECO:0000256" key="2">
    <source>
        <dbReference type="ARBA" id="ARBA00022448"/>
    </source>
</evidence>
<evidence type="ECO:0000313" key="8">
    <source>
        <dbReference type="EMBL" id="MEI5985635.1"/>
    </source>
</evidence>
<feature type="transmembrane region" description="Helical" evidence="7">
    <location>
        <begin position="157"/>
        <end position="175"/>
    </location>
</feature>
<keyword evidence="2" id="KW-0813">Transport</keyword>
<proteinExistence type="predicted"/>
<organism evidence="8 9">
    <name type="scientific">Sphingobacterium tenebrionis</name>
    <dbReference type="NCBI Taxonomy" id="3111775"/>
    <lineage>
        <taxon>Bacteria</taxon>
        <taxon>Pseudomonadati</taxon>
        <taxon>Bacteroidota</taxon>
        <taxon>Sphingobacteriia</taxon>
        <taxon>Sphingobacteriales</taxon>
        <taxon>Sphingobacteriaceae</taxon>
        <taxon>Sphingobacterium</taxon>
    </lineage>
</organism>
<protein>
    <submittedName>
        <fullName evidence="8">AEC family transporter</fullName>
    </submittedName>
</protein>
<dbReference type="Pfam" id="PF03547">
    <property type="entry name" value="Mem_trans"/>
    <property type="match status" value="1"/>
</dbReference>
<feature type="transmembrane region" description="Helical" evidence="7">
    <location>
        <begin position="247"/>
        <end position="267"/>
    </location>
</feature>
<dbReference type="PANTHER" id="PTHR36838:SF1">
    <property type="entry name" value="SLR1864 PROTEIN"/>
    <property type="match status" value="1"/>
</dbReference>
<evidence type="ECO:0000256" key="5">
    <source>
        <dbReference type="ARBA" id="ARBA00022989"/>
    </source>
</evidence>
<keyword evidence="9" id="KW-1185">Reference proteome</keyword>
<sequence length="304" mass="33269">MSNFILIIFCLAAGVLSRRMNWVAKDGFKALNAWVLYFGLPALSFRFLPHLKWDNNLLFTMLCPLIVLLGSVGFFYLLSRQLQLSKRSSHTLMLVGGLSNTSFVGFPLITAYFGVEGLPIGIVSDQMTFFLLSTIGIILATKGALKPKKKVGAAFILKRVLTFPPLIGCLLALTIPKLIDISPLDDFFSVLASTVSPVALFSIGLQLNFAIQKSEVLQICYALIYKLLLAPAIVFGLAMALSAKGEIISISIFEMAMPSLVATSIVINQFKLNAKLGNSVIGLSIPISLLSTYFWYQILNSFLL</sequence>
<evidence type="ECO:0000256" key="1">
    <source>
        <dbReference type="ARBA" id="ARBA00004141"/>
    </source>
</evidence>
<dbReference type="Proteomes" id="UP001363035">
    <property type="component" value="Unassembled WGS sequence"/>
</dbReference>
<keyword evidence="3" id="KW-1003">Cell membrane</keyword>
<keyword evidence="4 7" id="KW-0812">Transmembrane</keyword>
<evidence type="ECO:0000256" key="6">
    <source>
        <dbReference type="ARBA" id="ARBA00023136"/>
    </source>
</evidence>
<evidence type="ECO:0000256" key="4">
    <source>
        <dbReference type="ARBA" id="ARBA00022692"/>
    </source>
</evidence>
<comment type="subcellular location">
    <subcellularLocation>
        <location evidence="1">Membrane</location>
        <topology evidence="1">Multi-pass membrane protein</topology>
    </subcellularLocation>
</comment>
<evidence type="ECO:0000256" key="7">
    <source>
        <dbReference type="SAM" id="Phobius"/>
    </source>
</evidence>
<dbReference type="EMBL" id="JAYLLN010000030">
    <property type="protein sequence ID" value="MEI5985635.1"/>
    <property type="molecule type" value="Genomic_DNA"/>
</dbReference>
<feature type="transmembrane region" description="Helical" evidence="7">
    <location>
        <begin position="223"/>
        <end position="241"/>
    </location>
</feature>
<dbReference type="PANTHER" id="PTHR36838">
    <property type="entry name" value="AUXIN EFFLUX CARRIER FAMILY PROTEIN"/>
    <property type="match status" value="1"/>
</dbReference>
<reference evidence="8 9" key="1">
    <citation type="submission" date="2024-01" db="EMBL/GenBank/DDBJ databases">
        <title>Sphingobacterium tenebrionis sp. nov., a novel endophyte isolated from tenebrio molitor intestines.</title>
        <authorList>
            <person name="Zhang C."/>
        </authorList>
    </citation>
    <scope>NUCLEOTIDE SEQUENCE [LARGE SCALE GENOMIC DNA]</scope>
    <source>
        <strain evidence="8 9">PU5-4</strain>
    </source>
</reference>